<evidence type="ECO:0000256" key="3">
    <source>
        <dbReference type="ARBA" id="ARBA00023163"/>
    </source>
</evidence>
<dbReference type="PROSITE" id="PS51118">
    <property type="entry name" value="HTH_HXLR"/>
    <property type="match status" value="1"/>
</dbReference>
<dbReference type="InterPro" id="IPR036390">
    <property type="entry name" value="WH_DNA-bd_sf"/>
</dbReference>
<dbReference type="InterPro" id="IPR036388">
    <property type="entry name" value="WH-like_DNA-bd_sf"/>
</dbReference>
<dbReference type="AlphaFoldDB" id="A0A0F9FB26"/>
<dbReference type="GO" id="GO:0003677">
    <property type="term" value="F:DNA binding"/>
    <property type="evidence" value="ECO:0007669"/>
    <property type="project" value="UniProtKB-KW"/>
</dbReference>
<feature type="non-terminal residue" evidence="5">
    <location>
        <position position="93"/>
    </location>
</feature>
<feature type="domain" description="HTH hxlR-type" evidence="4">
    <location>
        <begin position="9"/>
        <end position="93"/>
    </location>
</feature>
<name>A0A0F9FB26_9ZZZZ</name>
<keyword evidence="2" id="KW-0238">DNA-binding</keyword>
<dbReference type="InterPro" id="IPR002577">
    <property type="entry name" value="HTH_HxlR"/>
</dbReference>
<evidence type="ECO:0000259" key="4">
    <source>
        <dbReference type="PROSITE" id="PS51118"/>
    </source>
</evidence>
<dbReference type="Gene3D" id="1.10.10.10">
    <property type="entry name" value="Winged helix-like DNA-binding domain superfamily/Winged helix DNA-binding domain"/>
    <property type="match status" value="1"/>
</dbReference>
<evidence type="ECO:0000313" key="5">
    <source>
        <dbReference type="EMBL" id="KKL75721.1"/>
    </source>
</evidence>
<reference evidence="5" key="1">
    <citation type="journal article" date="2015" name="Nature">
        <title>Complex archaea that bridge the gap between prokaryotes and eukaryotes.</title>
        <authorList>
            <person name="Spang A."/>
            <person name="Saw J.H."/>
            <person name="Jorgensen S.L."/>
            <person name="Zaremba-Niedzwiedzka K."/>
            <person name="Martijn J."/>
            <person name="Lind A.E."/>
            <person name="van Eijk R."/>
            <person name="Schleper C."/>
            <person name="Guy L."/>
            <person name="Ettema T.J."/>
        </authorList>
    </citation>
    <scope>NUCLEOTIDE SEQUENCE</scope>
</reference>
<accession>A0A0F9FB26</accession>
<organism evidence="5">
    <name type="scientific">marine sediment metagenome</name>
    <dbReference type="NCBI Taxonomy" id="412755"/>
    <lineage>
        <taxon>unclassified sequences</taxon>
        <taxon>metagenomes</taxon>
        <taxon>ecological metagenomes</taxon>
    </lineage>
</organism>
<gene>
    <name evidence="5" type="ORF">LCGC14_2052110</name>
</gene>
<dbReference type="PANTHER" id="PTHR33204">
    <property type="entry name" value="TRANSCRIPTIONAL REGULATOR, MARR FAMILY"/>
    <property type="match status" value="1"/>
</dbReference>
<keyword evidence="1" id="KW-0805">Transcription regulation</keyword>
<sequence>MPRPYNQVCPVARTLDMIGDRWTLLIVRDLFLGRTRFKDFLTSSPGLPPKVLSDRLKKLEEQRLVQRVVYSQHPLRAEYRLTDKGRSLEPVME</sequence>
<keyword evidence="3" id="KW-0804">Transcription</keyword>
<evidence type="ECO:0000256" key="1">
    <source>
        <dbReference type="ARBA" id="ARBA00023015"/>
    </source>
</evidence>
<evidence type="ECO:0000256" key="2">
    <source>
        <dbReference type="ARBA" id="ARBA00023125"/>
    </source>
</evidence>
<protein>
    <recommendedName>
        <fullName evidence="4">HTH hxlR-type domain-containing protein</fullName>
    </recommendedName>
</protein>
<dbReference type="SUPFAM" id="SSF46785">
    <property type="entry name" value="Winged helix' DNA-binding domain"/>
    <property type="match status" value="1"/>
</dbReference>
<comment type="caution">
    <text evidence="5">The sequence shown here is derived from an EMBL/GenBank/DDBJ whole genome shotgun (WGS) entry which is preliminary data.</text>
</comment>
<dbReference type="Pfam" id="PF01638">
    <property type="entry name" value="HxlR"/>
    <property type="match status" value="1"/>
</dbReference>
<dbReference type="PANTHER" id="PTHR33204:SF37">
    <property type="entry name" value="HTH-TYPE TRANSCRIPTIONAL REGULATOR YODB"/>
    <property type="match status" value="1"/>
</dbReference>
<proteinExistence type="predicted"/>
<dbReference type="EMBL" id="LAZR01024269">
    <property type="protein sequence ID" value="KKL75721.1"/>
    <property type="molecule type" value="Genomic_DNA"/>
</dbReference>